<reference evidence="2" key="1">
    <citation type="submission" date="2020-07" db="EMBL/GenBank/DDBJ databases">
        <title>Huge and variable diversity of episymbiotic CPR bacteria and DPANN archaea in groundwater ecosystems.</title>
        <authorList>
            <person name="He C.Y."/>
            <person name="Keren R."/>
            <person name="Whittaker M."/>
            <person name="Farag I.F."/>
            <person name="Doudna J."/>
            <person name="Cate J.H.D."/>
            <person name="Banfield J.F."/>
        </authorList>
    </citation>
    <scope>NUCLEOTIDE SEQUENCE</scope>
    <source>
        <strain evidence="2">NC_groundwater_1586_Pr3_B-0.1um_66_15</strain>
    </source>
</reference>
<feature type="transmembrane region" description="Helical" evidence="1">
    <location>
        <begin position="32"/>
        <end position="56"/>
    </location>
</feature>
<feature type="transmembrane region" description="Helical" evidence="1">
    <location>
        <begin position="6"/>
        <end position="25"/>
    </location>
</feature>
<evidence type="ECO:0000313" key="2">
    <source>
        <dbReference type="EMBL" id="MBI4922124.1"/>
    </source>
</evidence>
<name>A0A933L0Q1_9HYPH</name>
<dbReference type="EMBL" id="JACRAF010000028">
    <property type="protein sequence ID" value="MBI4922124.1"/>
    <property type="molecule type" value="Genomic_DNA"/>
</dbReference>
<accession>A0A933L0Q1</accession>
<dbReference type="Proteomes" id="UP000782610">
    <property type="component" value="Unassembled WGS sequence"/>
</dbReference>
<comment type="caution">
    <text evidence="2">The sequence shown here is derived from an EMBL/GenBank/DDBJ whole genome shotgun (WGS) entry which is preliminary data.</text>
</comment>
<dbReference type="AlphaFoldDB" id="A0A933L0Q1"/>
<gene>
    <name evidence="2" type="ORF">HY834_10265</name>
</gene>
<evidence type="ECO:0000313" key="3">
    <source>
        <dbReference type="Proteomes" id="UP000782610"/>
    </source>
</evidence>
<keyword evidence="1" id="KW-0812">Transmembrane</keyword>
<keyword evidence="1" id="KW-0472">Membrane</keyword>
<evidence type="ECO:0000256" key="1">
    <source>
        <dbReference type="SAM" id="Phobius"/>
    </source>
</evidence>
<organism evidence="2 3">
    <name type="scientific">Devosia nanyangense</name>
    <dbReference type="NCBI Taxonomy" id="1228055"/>
    <lineage>
        <taxon>Bacteria</taxon>
        <taxon>Pseudomonadati</taxon>
        <taxon>Pseudomonadota</taxon>
        <taxon>Alphaproteobacteria</taxon>
        <taxon>Hyphomicrobiales</taxon>
        <taxon>Devosiaceae</taxon>
        <taxon>Devosia</taxon>
    </lineage>
</organism>
<proteinExistence type="predicted"/>
<feature type="transmembrane region" description="Helical" evidence="1">
    <location>
        <begin position="62"/>
        <end position="84"/>
    </location>
</feature>
<protein>
    <submittedName>
        <fullName evidence="2">Uncharacterized protein</fullName>
    </submittedName>
</protein>
<sequence>MDAVGYIVNGLISPITWVPAFALALGLRAQPWYIRIVAAACATLVVGIGFVLFVTPGNPGNLWVLVCSVLAAMIWSAVASLVVFGNWSNSRD</sequence>
<keyword evidence="1" id="KW-1133">Transmembrane helix</keyword>